<evidence type="ECO:0000256" key="2">
    <source>
        <dbReference type="SAM" id="MobiDB-lite"/>
    </source>
</evidence>
<reference evidence="3" key="1">
    <citation type="submission" date="2023-10" db="EMBL/GenBank/DDBJ databases">
        <authorList>
            <person name="Chen Y."/>
            <person name="Shah S."/>
            <person name="Dougan E. K."/>
            <person name="Thang M."/>
            <person name="Chan C."/>
        </authorList>
    </citation>
    <scope>NUCLEOTIDE SEQUENCE [LARGE SCALE GENOMIC DNA]</scope>
</reference>
<accession>A0ABN9WBN7</accession>
<name>A0ABN9WBN7_9DINO</name>
<sequence length="1018" mass="112161">MLKLASPQGETEVPSSSSVQSPSNEAPDMTRNQRQTAIKQLEAALATLHGAEHAALRDSINQEIASHKQAIISDKPLGQRRDHCKAALERAKKRPQQAREALRLTEAAVQAAEKEELRLAQELADLQQAISEAPVQEEGLAALKSQLEAACQQLSKVGGTHPDAIADAEARSRDLFLRFEASLAQHAAKEAGGMNVPRRHSAKSPPVPGEDTSAPGVPLTHRHVGKQPLQPQEKKKKKKQQTLTNYFNLSSGIPDPAKMAPSAPAEPGPRAEVLAISRNATIVSSTEISISPPTGVFCRRGREKRRVNFAMEANQYHYIPDLGFHHQDLQIYNSVPSRWKRHCKKRARNGAQLILATFNVQTLDPKERRQLRRIGESVTARTHYVEDFFNKHHIQLAGVQESRLPDSGCQDLDHYFTFSAPSTDDGLGGVQIWPHKDLKVLASTAAANAVSPRLLRTEFSAAGLTLTAISAHAPVASARAEEERAFWASLQKELAAALHKRALIVFIDGNDDDEAAGVNSNYQFALECRLAHDLQDAAELSGTIEPTWFGIPGHEKRSDHVWLGPRWHRKLHATSVLQDSLCFSEREDHRVVKATVALDQSLGPKPAPSPKMSSEKLHDPKIRQALETDMFALADEPQHNVTQGPDVYHAQMIEHVQDLQRKHFFAPASQVPKKPWISSTSWALIKNTPGIRRATQSSASLSAHRNATRALTRADRQTWAEGLARQADVADRDGNTKALFGSARQIRTPRGFQKHAKVNDEQGRSLCDPGQISSRWKRHWVSLFAGQILPMSEVAAHVQQFMPLFNLATSAATAPAAMKGGKLFDIWKQKGDPANCDSSRGLGALCFNLGYGLGLGRARRRFTEEGVVLQLLAPAVLAAPWGTILDDKPNLHETTNTPNDAEYVDGAVFMFQQQQEGRTEQATKAQQSFAPLAVPIFGSSHIQLRTKLMLAQSLILSRALYAVAAWRGQLDKGWQPLEAQYHRVLRRINGTMRYGAPDTITDAAVREASRRQMPAALT</sequence>
<dbReference type="SUPFAM" id="SSF56219">
    <property type="entry name" value="DNase I-like"/>
    <property type="match status" value="1"/>
</dbReference>
<feature type="compositionally biased region" description="Low complexity" evidence="2">
    <location>
        <begin position="13"/>
        <end position="23"/>
    </location>
</feature>
<evidence type="ECO:0000313" key="3">
    <source>
        <dbReference type="EMBL" id="CAK0883704.1"/>
    </source>
</evidence>
<dbReference type="EMBL" id="CAUYUJ010018451">
    <property type="protein sequence ID" value="CAK0883704.1"/>
    <property type="molecule type" value="Genomic_DNA"/>
</dbReference>
<organism evidence="3 4">
    <name type="scientific">Prorocentrum cordatum</name>
    <dbReference type="NCBI Taxonomy" id="2364126"/>
    <lineage>
        <taxon>Eukaryota</taxon>
        <taxon>Sar</taxon>
        <taxon>Alveolata</taxon>
        <taxon>Dinophyceae</taxon>
        <taxon>Prorocentrales</taxon>
        <taxon>Prorocentraceae</taxon>
        <taxon>Prorocentrum</taxon>
    </lineage>
</organism>
<feature type="region of interest" description="Disordered" evidence="2">
    <location>
        <begin position="188"/>
        <end position="268"/>
    </location>
</feature>
<feature type="region of interest" description="Disordered" evidence="2">
    <location>
        <begin position="1"/>
        <end position="35"/>
    </location>
</feature>
<dbReference type="Gene3D" id="3.60.10.10">
    <property type="entry name" value="Endonuclease/exonuclease/phosphatase"/>
    <property type="match status" value="1"/>
</dbReference>
<evidence type="ECO:0000256" key="1">
    <source>
        <dbReference type="SAM" id="Coils"/>
    </source>
</evidence>
<keyword evidence="4" id="KW-1185">Reference proteome</keyword>
<dbReference type="InterPro" id="IPR036691">
    <property type="entry name" value="Endo/exonu/phosph_ase_sf"/>
</dbReference>
<feature type="coiled-coil region" evidence="1">
    <location>
        <begin position="102"/>
        <end position="132"/>
    </location>
</feature>
<evidence type="ECO:0008006" key="5">
    <source>
        <dbReference type="Google" id="ProtNLM"/>
    </source>
</evidence>
<keyword evidence="1" id="KW-0175">Coiled coil</keyword>
<proteinExistence type="predicted"/>
<protein>
    <recommendedName>
        <fullName evidence="5">Endonuclease/exonuclease/phosphatase domain-containing protein</fullName>
    </recommendedName>
</protein>
<dbReference type="Proteomes" id="UP001189429">
    <property type="component" value="Unassembled WGS sequence"/>
</dbReference>
<gene>
    <name evidence="3" type="ORF">PCOR1329_LOCUS65851</name>
</gene>
<comment type="caution">
    <text evidence="3">The sequence shown here is derived from an EMBL/GenBank/DDBJ whole genome shotgun (WGS) entry which is preliminary data.</text>
</comment>
<evidence type="ECO:0000313" key="4">
    <source>
        <dbReference type="Proteomes" id="UP001189429"/>
    </source>
</evidence>